<evidence type="ECO:0000313" key="1">
    <source>
        <dbReference type="EMBL" id="KIW21112.1"/>
    </source>
</evidence>
<reference evidence="1 2" key="1">
    <citation type="submission" date="2015-01" db="EMBL/GenBank/DDBJ databases">
        <title>The Genome Sequence of Exophiala spinifera CBS89968.</title>
        <authorList>
            <consortium name="The Broad Institute Genomics Platform"/>
            <person name="Cuomo C."/>
            <person name="de Hoog S."/>
            <person name="Gorbushina A."/>
            <person name="Stielow B."/>
            <person name="Teixiera M."/>
            <person name="Abouelleil A."/>
            <person name="Chapman S.B."/>
            <person name="Priest M."/>
            <person name="Young S.K."/>
            <person name="Wortman J."/>
            <person name="Nusbaum C."/>
            <person name="Birren B."/>
        </authorList>
    </citation>
    <scope>NUCLEOTIDE SEQUENCE [LARGE SCALE GENOMIC DNA]</scope>
    <source>
        <strain evidence="1 2">CBS 89968</strain>
    </source>
</reference>
<dbReference type="Proteomes" id="UP000053328">
    <property type="component" value="Unassembled WGS sequence"/>
</dbReference>
<sequence length="181" mass="20348">MWRRTLAIRPFASRTLTNHGLTKPPFKALLKAEYSSEPESDSTKIDSAKTVDPEPDFPKINSHPIHLPVTLETLYNKVTTLDKNVDTLIGEIKGTKGEVRGMTHHVKAAIATMETQKRDIEIRLLWKGFAILATLLLLADKSKQWGEFFEELYTDLKGEGIVVALPKHKTVEADGLKTRKT</sequence>
<dbReference type="EMBL" id="KN847492">
    <property type="protein sequence ID" value="KIW21112.1"/>
    <property type="molecule type" value="Genomic_DNA"/>
</dbReference>
<dbReference type="GeneID" id="27328775"/>
<dbReference type="VEuPathDB" id="FungiDB:PV08_01692"/>
<gene>
    <name evidence="1" type="ORF">PV08_01692</name>
</gene>
<name>A0A0D2A8L6_9EURO</name>
<proteinExistence type="predicted"/>
<dbReference type="RefSeq" id="XP_016241328.1">
    <property type="nucleotide sequence ID" value="XM_016376052.1"/>
</dbReference>
<organism evidence="1 2">
    <name type="scientific">Exophiala spinifera</name>
    <dbReference type="NCBI Taxonomy" id="91928"/>
    <lineage>
        <taxon>Eukaryota</taxon>
        <taxon>Fungi</taxon>
        <taxon>Dikarya</taxon>
        <taxon>Ascomycota</taxon>
        <taxon>Pezizomycotina</taxon>
        <taxon>Eurotiomycetes</taxon>
        <taxon>Chaetothyriomycetidae</taxon>
        <taxon>Chaetothyriales</taxon>
        <taxon>Herpotrichiellaceae</taxon>
        <taxon>Exophiala</taxon>
    </lineage>
</organism>
<protein>
    <submittedName>
        <fullName evidence="1">Uncharacterized protein</fullName>
    </submittedName>
</protein>
<dbReference type="AlphaFoldDB" id="A0A0D2A8L6"/>
<accession>A0A0D2A8L6</accession>
<keyword evidence="2" id="KW-1185">Reference proteome</keyword>
<evidence type="ECO:0000313" key="2">
    <source>
        <dbReference type="Proteomes" id="UP000053328"/>
    </source>
</evidence>
<dbReference type="HOGENOM" id="CLU_1489041_0_0_1"/>